<reference evidence="1 2" key="1">
    <citation type="journal article" date="2014" name="Genome Announc.">
        <title>Draft Genome Sequence of the Boron-Tolerant and Moderately Halotolerant Bacterium Gracilibacillus boraciitolerans JCM 21714T.</title>
        <authorList>
            <person name="Ahmed I."/>
            <person name="Oshima K."/>
            <person name="Suda W."/>
            <person name="Kitamura K."/>
            <person name="Iida T."/>
            <person name="Ohmori Y."/>
            <person name="Fujiwara T."/>
            <person name="Hattori M."/>
            <person name="Ohkuma M."/>
        </authorList>
    </citation>
    <scope>NUCLEOTIDE SEQUENCE [LARGE SCALE GENOMIC DNA]</scope>
    <source>
        <strain evidence="1 2">JCM 21714</strain>
    </source>
</reference>
<protein>
    <submittedName>
        <fullName evidence="1">Uncharacterized protein</fullName>
    </submittedName>
</protein>
<keyword evidence="2" id="KW-1185">Reference proteome</keyword>
<accession>W4VP80</accession>
<comment type="caution">
    <text evidence="1">The sequence shown here is derived from an EMBL/GenBank/DDBJ whole genome shotgun (WGS) entry which is preliminary data.</text>
</comment>
<evidence type="ECO:0000313" key="1">
    <source>
        <dbReference type="EMBL" id="GAE94554.1"/>
    </source>
</evidence>
<proteinExistence type="predicted"/>
<dbReference type="AlphaFoldDB" id="W4VP80"/>
<dbReference type="EMBL" id="BAVS01000026">
    <property type="protein sequence ID" value="GAE94554.1"/>
    <property type="molecule type" value="Genomic_DNA"/>
</dbReference>
<gene>
    <name evidence="1" type="ORF">JCM21714_3718</name>
</gene>
<sequence length="80" mass="8718">MSNGYQVVSTEEKKALIKNGEAIRGGELTQEMLTNEAPVDRKKGVRVIPSDDTMDNTIQFLIAALELNDVSSLPIASIQN</sequence>
<name>W4VP80_9BACI</name>
<evidence type="ECO:0000313" key="2">
    <source>
        <dbReference type="Proteomes" id="UP000019102"/>
    </source>
</evidence>
<dbReference type="Proteomes" id="UP000019102">
    <property type="component" value="Unassembled WGS sequence"/>
</dbReference>
<organism evidence="1 2">
    <name type="scientific">Gracilibacillus boraciitolerans JCM 21714</name>
    <dbReference type="NCBI Taxonomy" id="1298598"/>
    <lineage>
        <taxon>Bacteria</taxon>
        <taxon>Bacillati</taxon>
        <taxon>Bacillota</taxon>
        <taxon>Bacilli</taxon>
        <taxon>Bacillales</taxon>
        <taxon>Bacillaceae</taxon>
        <taxon>Gracilibacillus</taxon>
    </lineage>
</organism>
<dbReference type="RefSeq" id="WP_035725150.1">
    <property type="nucleotide sequence ID" value="NZ_BAVS01000026.1"/>
</dbReference>